<dbReference type="InterPro" id="IPR014756">
    <property type="entry name" value="Ig_E-set"/>
</dbReference>
<name>A0A7S4HMI6_9EUKA</name>
<dbReference type="EMBL" id="HBKP01003205">
    <property type="protein sequence ID" value="CAE2203623.1"/>
    <property type="molecule type" value="Transcribed_RNA"/>
</dbReference>
<feature type="compositionally biased region" description="Polar residues" evidence="1">
    <location>
        <begin position="69"/>
        <end position="83"/>
    </location>
</feature>
<feature type="region of interest" description="Disordered" evidence="1">
    <location>
        <begin position="61"/>
        <end position="92"/>
    </location>
</feature>
<protein>
    <submittedName>
        <fullName evidence="2">Uncharacterized protein</fullName>
    </submittedName>
</protein>
<dbReference type="CDD" id="cd00102">
    <property type="entry name" value="IPT"/>
    <property type="match status" value="1"/>
</dbReference>
<proteinExistence type="predicted"/>
<dbReference type="SUPFAM" id="SSF81296">
    <property type="entry name" value="E set domains"/>
    <property type="match status" value="1"/>
</dbReference>
<reference evidence="2" key="1">
    <citation type="submission" date="2021-01" db="EMBL/GenBank/DDBJ databases">
        <authorList>
            <person name="Corre E."/>
            <person name="Pelletier E."/>
            <person name="Niang G."/>
            <person name="Scheremetjew M."/>
            <person name="Finn R."/>
            <person name="Kale V."/>
            <person name="Holt S."/>
            <person name="Cochrane G."/>
            <person name="Meng A."/>
            <person name="Brown T."/>
            <person name="Cohen L."/>
        </authorList>
    </citation>
    <scope>NUCLEOTIDE SEQUENCE</scope>
    <source>
        <strain evidence="2">DIVA3 518/3/11/1/6</strain>
    </source>
</reference>
<feature type="region of interest" description="Disordered" evidence="1">
    <location>
        <begin position="166"/>
        <end position="188"/>
    </location>
</feature>
<sequence>MDPNSFLDDFDPMQMDEHALFEGSSFLSDFGDDRPSAFTEAFMQPSVSQMRTSNNQRDFFEERELSSGRRPSNSNLGSYNHSNPPTPQPLAQVKQEPGVMSFVANLFSDSYVPSFVSPQAVTPYPISNHHNHNQQYQQQAQHNAPTFQTKAYHETEQKYHVPSCAVSRVPTPSSSHATPYRNIESPSGPHMGSEIDIMIQEQPPVEVRTRTPGENRTFTVKIMVCGNYRPAEITAISVKLLYANSDSQPPKQTILGGKKAVPIAEDGNVVFDSLCMTEASTKHSEKEFCLEFYYIQSNGTETSSKRTCSPFYAYSHKKVLTRRKNISLRALSQSYGSVCGGGEYHIVGSPFIKGPALKCVISTPHGKMEMKYSDGTLERYSETVLFFTLPSYPHPDVVTMTEGKIDVTVEVTNDGRHFSAPLPFVYLPASHCAP</sequence>
<accession>A0A7S4HMI6</accession>
<evidence type="ECO:0000313" key="2">
    <source>
        <dbReference type="EMBL" id="CAE2203623.1"/>
    </source>
</evidence>
<gene>
    <name evidence="2" type="ORF">VSP0166_LOCUS2299</name>
</gene>
<dbReference type="AlphaFoldDB" id="A0A7S4HMI6"/>
<dbReference type="InterPro" id="IPR013783">
    <property type="entry name" value="Ig-like_fold"/>
</dbReference>
<evidence type="ECO:0000256" key="1">
    <source>
        <dbReference type="SAM" id="MobiDB-lite"/>
    </source>
</evidence>
<dbReference type="Gene3D" id="2.60.40.10">
    <property type="entry name" value="Immunoglobulins"/>
    <property type="match status" value="1"/>
</dbReference>
<organism evidence="2">
    <name type="scientific">Vannella robusta</name>
    <dbReference type="NCBI Taxonomy" id="1487602"/>
    <lineage>
        <taxon>Eukaryota</taxon>
        <taxon>Amoebozoa</taxon>
        <taxon>Discosea</taxon>
        <taxon>Flabellinia</taxon>
        <taxon>Vannellidae</taxon>
        <taxon>Vannella</taxon>
    </lineage>
</organism>